<proteinExistence type="inferred from homology"/>
<feature type="transmembrane region" description="Helical" evidence="6">
    <location>
        <begin position="52"/>
        <end position="71"/>
    </location>
</feature>
<evidence type="ECO:0000256" key="3">
    <source>
        <dbReference type="ARBA" id="ARBA00022692"/>
    </source>
</evidence>
<dbReference type="PANTHER" id="PTHR30238:SF4">
    <property type="entry name" value="SLL1022 PROTEIN"/>
    <property type="match status" value="1"/>
</dbReference>
<keyword evidence="4 6" id="KW-1133">Transmembrane helix</keyword>
<evidence type="ECO:0000256" key="1">
    <source>
        <dbReference type="ARBA" id="ARBA00004141"/>
    </source>
</evidence>
<dbReference type="InterPro" id="IPR005496">
    <property type="entry name" value="Integral_membrane_TerC"/>
</dbReference>
<evidence type="ECO:0000313" key="8">
    <source>
        <dbReference type="Proteomes" id="UP000494363"/>
    </source>
</evidence>
<dbReference type="GO" id="GO:0016020">
    <property type="term" value="C:membrane"/>
    <property type="evidence" value="ECO:0007669"/>
    <property type="project" value="UniProtKB-SubCell"/>
</dbReference>
<evidence type="ECO:0000256" key="4">
    <source>
        <dbReference type="ARBA" id="ARBA00022989"/>
    </source>
</evidence>
<dbReference type="Pfam" id="PF03741">
    <property type="entry name" value="TerC"/>
    <property type="match status" value="1"/>
</dbReference>
<accession>A0A6J5DKQ6</accession>
<comment type="subcellular location">
    <subcellularLocation>
        <location evidence="1">Membrane</location>
        <topology evidence="1">Multi-pass membrane protein</topology>
    </subcellularLocation>
</comment>
<evidence type="ECO:0000313" key="7">
    <source>
        <dbReference type="EMBL" id="CAB3754044.1"/>
    </source>
</evidence>
<evidence type="ECO:0000256" key="2">
    <source>
        <dbReference type="ARBA" id="ARBA00007511"/>
    </source>
</evidence>
<keyword evidence="3 6" id="KW-0812">Transmembrane</keyword>
<feature type="transmembrane region" description="Helical" evidence="6">
    <location>
        <begin position="78"/>
        <end position="96"/>
    </location>
</feature>
<reference evidence="7 8" key="1">
    <citation type="submission" date="2020-04" db="EMBL/GenBank/DDBJ databases">
        <authorList>
            <person name="De Canck E."/>
        </authorList>
    </citation>
    <scope>NUCLEOTIDE SEQUENCE [LARGE SCALE GENOMIC DNA]</scope>
    <source>
        <strain evidence="7 8">LMG 29542</strain>
    </source>
</reference>
<dbReference type="Proteomes" id="UP000494363">
    <property type="component" value="Unassembled WGS sequence"/>
</dbReference>
<keyword evidence="5 6" id="KW-0472">Membrane</keyword>
<evidence type="ECO:0000256" key="5">
    <source>
        <dbReference type="ARBA" id="ARBA00023136"/>
    </source>
</evidence>
<protein>
    <recommendedName>
        <fullName evidence="9">Integral membrane protein TerC</fullName>
    </recommendedName>
</protein>
<feature type="transmembrane region" description="Helical" evidence="6">
    <location>
        <begin position="7"/>
        <end position="25"/>
    </location>
</feature>
<dbReference type="EMBL" id="CADIKH010000009">
    <property type="protein sequence ID" value="CAB3754044.1"/>
    <property type="molecule type" value="Genomic_DNA"/>
</dbReference>
<evidence type="ECO:0000256" key="6">
    <source>
        <dbReference type="SAM" id="Phobius"/>
    </source>
</evidence>
<sequence>MTNTTAFLGYFTLVNWAVIAQIALLDLTLSANNAAVAAPSCAALPSPQRRQAMMLGGAAAIALRAALLAILRHVIGLPYIRAIGGAYLCFAGYQLLTQTSAMPANGTGFTSIGSAIRAIALGDVLMSIDNVLAISAITRQLPHNGIAYGVAGVCLSIPVVMFGASLMATVIERLPVVMWIGAGLLGWVGVDLALSEQHLESFRYLSDVPIAGREVPVAQIVGFCAVVLVARIANRRAARSRALNLN</sequence>
<keyword evidence="8" id="KW-1185">Reference proteome</keyword>
<dbReference type="AlphaFoldDB" id="A0A6J5DKQ6"/>
<feature type="transmembrane region" description="Helical" evidence="6">
    <location>
        <begin position="176"/>
        <end position="195"/>
    </location>
</feature>
<organism evidence="7 8">
    <name type="scientific">Paraburkholderia humisilvae</name>
    <dbReference type="NCBI Taxonomy" id="627669"/>
    <lineage>
        <taxon>Bacteria</taxon>
        <taxon>Pseudomonadati</taxon>
        <taxon>Pseudomonadota</taxon>
        <taxon>Betaproteobacteria</taxon>
        <taxon>Burkholderiales</taxon>
        <taxon>Burkholderiaceae</taxon>
        <taxon>Paraburkholderia</taxon>
    </lineage>
</organism>
<feature type="transmembrane region" description="Helical" evidence="6">
    <location>
        <begin position="145"/>
        <end position="164"/>
    </location>
</feature>
<feature type="transmembrane region" description="Helical" evidence="6">
    <location>
        <begin position="215"/>
        <end position="233"/>
    </location>
</feature>
<name>A0A6J5DKQ6_9BURK</name>
<evidence type="ECO:0008006" key="9">
    <source>
        <dbReference type="Google" id="ProtNLM"/>
    </source>
</evidence>
<gene>
    <name evidence="7" type="ORF">LMG29542_02230</name>
</gene>
<comment type="similarity">
    <text evidence="2">Belongs to the TerC family.</text>
</comment>
<dbReference type="PANTHER" id="PTHR30238">
    <property type="entry name" value="MEMBRANE BOUND PREDICTED REDOX MODULATOR"/>
    <property type="match status" value="1"/>
</dbReference>